<protein>
    <submittedName>
        <fullName evidence="7">THAP-type domain-containing protein</fullName>
    </submittedName>
</protein>
<comment type="caution">
    <text evidence="7">The sequence shown here is derived from an EMBL/GenBank/DDBJ whole genome shotgun (WGS) entry which is preliminary data.</text>
</comment>
<dbReference type="SUPFAM" id="SSF57716">
    <property type="entry name" value="Glucocorticoid receptor-like (DNA-binding domain)"/>
    <property type="match status" value="1"/>
</dbReference>
<accession>A0A6G0Z5Z5</accession>
<dbReference type="InterPro" id="IPR038441">
    <property type="entry name" value="THAP_Znf_sf"/>
</dbReference>
<sequence>MDRTFDSKSHAKRAPICRKNSKQNENLSFHLFPKDYRKQLWMDALQLKQISSWNRVCSTQFSVQSYMNNGSRNVLVRDAIPFAIREFIHVHNDEHLNKSIEGTPLMESRLNTIQVALNTPVLTLIVNSKRKLFDSTSPAAKKNQSNSNRFGNLEVDHFGTAITGLKNENKCLTEKIAVWKSLECIINDLHSRLLISDAEANNLKALGSDVLNKLVANILDSKKSYSDEIRRFALTLHYYSPKAYEYPGFTQESLDAIRVKALEGPVYCNIVVDEMCVKKHIELDTCQNVYGLRMDYELDNDDIPQARNTLVFLVVGLNGYWKLPILYFLIDSLNGTERGNLLKTAIDLVKETDAYLKSVTIDGTNKIYMLNFKCDRGPHIMTGRAASGPRAACHGFKTPALEYYQILREEAYKLSQDHLETFFSAIRSRGGFNDNPICLQFQAAYKRLLVHNQITSFMYANCRALDSTVIIPVPPGNENSLNNINDSNDITADKINLDILSLYVDDVCSYIAGFVLQYNYHESHLSIIKDREGLKKESKDVISICKILENIF</sequence>
<reference evidence="7 8" key="1">
    <citation type="submission" date="2019-08" db="EMBL/GenBank/DDBJ databases">
        <title>Whole genome of Aphis craccivora.</title>
        <authorList>
            <person name="Voronova N.V."/>
            <person name="Shulinski R.S."/>
            <person name="Bandarenka Y.V."/>
            <person name="Zhorov D.G."/>
            <person name="Warner D."/>
        </authorList>
    </citation>
    <scope>NUCLEOTIDE SEQUENCE [LARGE SCALE GENOMIC DNA]</scope>
    <source>
        <strain evidence="7">180601</strain>
        <tissue evidence="7">Whole Body</tissue>
    </source>
</reference>
<proteinExistence type="predicted"/>
<keyword evidence="4 5" id="KW-0238">DNA-binding</keyword>
<dbReference type="Pfam" id="PF12017">
    <property type="entry name" value="Tnp_P_element"/>
    <property type="match status" value="1"/>
</dbReference>
<name>A0A6G0Z5Z5_APHCR</name>
<dbReference type="Pfam" id="PF21789">
    <property type="entry name" value="TNP-like_RNaseH_C"/>
    <property type="match status" value="1"/>
</dbReference>
<keyword evidence="2 5" id="KW-0863">Zinc-finger</keyword>
<feature type="domain" description="THAP-type" evidence="6">
    <location>
        <begin position="7"/>
        <end position="84"/>
    </location>
</feature>
<dbReference type="PROSITE" id="PS50950">
    <property type="entry name" value="ZF_THAP"/>
    <property type="match status" value="1"/>
</dbReference>
<dbReference type="PANTHER" id="PTHR47577:SF2">
    <property type="entry name" value="THAP DOMAIN CONTAINING 9"/>
    <property type="match status" value="1"/>
</dbReference>
<dbReference type="InterPro" id="IPR048367">
    <property type="entry name" value="TNP-like_RNaseH_C"/>
</dbReference>
<dbReference type="Gene3D" id="6.20.210.20">
    <property type="entry name" value="THAP domain"/>
    <property type="match status" value="1"/>
</dbReference>
<evidence type="ECO:0000256" key="4">
    <source>
        <dbReference type="ARBA" id="ARBA00023125"/>
    </source>
</evidence>
<evidence type="ECO:0000256" key="5">
    <source>
        <dbReference type="PROSITE-ProRule" id="PRU00309"/>
    </source>
</evidence>
<keyword evidence="3" id="KW-0862">Zinc</keyword>
<dbReference type="Pfam" id="PF21787">
    <property type="entry name" value="TNP-like_RNaseH_N"/>
    <property type="match status" value="1"/>
</dbReference>
<evidence type="ECO:0000259" key="6">
    <source>
        <dbReference type="PROSITE" id="PS50950"/>
    </source>
</evidence>
<dbReference type="InterPro" id="IPR048365">
    <property type="entry name" value="TNP-like_RNaseH_N"/>
</dbReference>
<organism evidence="7 8">
    <name type="scientific">Aphis craccivora</name>
    <name type="common">Cowpea aphid</name>
    <dbReference type="NCBI Taxonomy" id="307492"/>
    <lineage>
        <taxon>Eukaryota</taxon>
        <taxon>Metazoa</taxon>
        <taxon>Ecdysozoa</taxon>
        <taxon>Arthropoda</taxon>
        <taxon>Hexapoda</taxon>
        <taxon>Insecta</taxon>
        <taxon>Pterygota</taxon>
        <taxon>Neoptera</taxon>
        <taxon>Paraneoptera</taxon>
        <taxon>Hemiptera</taxon>
        <taxon>Sternorrhyncha</taxon>
        <taxon>Aphidomorpha</taxon>
        <taxon>Aphidoidea</taxon>
        <taxon>Aphididae</taxon>
        <taxon>Aphidini</taxon>
        <taxon>Aphis</taxon>
        <taxon>Aphis</taxon>
    </lineage>
</organism>
<evidence type="ECO:0000256" key="2">
    <source>
        <dbReference type="ARBA" id="ARBA00022771"/>
    </source>
</evidence>
<dbReference type="Proteomes" id="UP000478052">
    <property type="component" value="Unassembled WGS sequence"/>
</dbReference>
<dbReference type="InterPro" id="IPR006612">
    <property type="entry name" value="THAP_Znf"/>
</dbReference>
<dbReference type="InterPro" id="IPR021896">
    <property type="entry name" value="THAP9-like_HTH"/>
</dbReference>
<dbReference type="GO" id="GO:0008270">
    <property type="term" value="F:zinc ion binding"/>
    <property type="evidence" value="ECO:0007669"/>
    <property type="project" value="UniProtKB-KW"/>
</dbReference>
<dbReference type="PANTHER" id="PTHR47577">
    <property type="entry name" value="THAP DOMAIN-CONTAINING PROTEIN 6"/>
    <property type="match status" value="1"/>
</dbReference>
<evidence type="ECO:0000256" key="1">
    <source>
        <dbReference type="ARBA" id="ARBA00022723"/>
    </source>
</evidence>
<dbReference type="AlphaFoldDB" id="A0A6G0Z5Z5"/>
<dbReference type="EMBL" id="VUJU01001306">
    <property type="protein sequence ID" value="KAF0765904.1"/>
    <property type="molecule type" value="Genomic_DNA"/>
</dbReference>
<dbReference type="Pfam" id="PF05485">
    <property type="entry name" value="THAP"/>
    <property type="match status" value="1"/>
</dbReference>
<evidence type="ECO:0000313" key="8">
    <source>
        <dbReference type="Proteomes" id="UP000478052"/>
    </source>
</evidence>
<evidence type="ECO:0000313" key="7">
    <source>
        <dbReference type="EMBL" id="KAF0765904.1"/>
    </source>
</evidence>
<gene>
    <name evidence="7" type="ORF">FWK35_00000642</name>
</gene>
<evidence type="ECO:0000256" key="3">
    <source>
        <dbReference type="ARBA" id="ARBA00022833"/>
    </source>
</evidence>
<keyword evidence="8" id="KW-1185">Reference proteome</keyword>
<dbReference type="GO" id="GO:0003677">
    <property type="term" value="F:DNA binding"/>
    <property type="evidence" value="ECO:0007669"/>
    <property type="project" value="UniProtKB-UniRule"/>
</dbReference>
<keyword evidence="1" id="KW-0479">Metal-binding</keyword>
<dbReference type="OrthoDB" id="7701410at2759"/>